<evidence type="ECO:0000313" key="2">
    <source>
        <dbReference type="Proteomes" id="UP000060132"/>
    </source>
</evidence>
<protein>
    <submittedName>
        <fullName evidence="1">Uncharacterized protein</fullName>
    </submittedName>
</protein>
<accession>A0AAC8UD90</accession>
<name>A0AAC8UD90_HAEDC</name>
<evidence type="ECO:0000313" key="1">
    <source>
        <dbReference type="EMBL" id="AKO32721.1"/>
    </source>
</evidence>
<dbReference type="RefSeq" id="WP_010945425.1">
    <property type="nucleotide sequence ID" value="NZ_CP011219.1"/>
</dbReference>
<gene>
    <name evidence="1" type="ORF">RZ57_06230</name>
</gene>
<proteinExistence type="predicted"/>
<dbReference type="AlphaFoldDB" id="A0AAC8UD90"/>
<reference evidence="1 2" key="1">
    <citation type="journal article" date="2015" name="PLoS Negl. Trop. Dis.">
        <title>Haemophilus ducreyi Cutaneous Ulcer Strains Are Nearly Identical to Class I Genital Ulcer Strains.</title>
        <authorList>
            <person name="Gangaiah D."/>
            <person name="Webb K.M."/>
            <person name="Humphreys T.L."/>
            <person name="Fortney K.R."/>
            <person name="Toh E."/>
            <person name="Tai A."/>
            <person name="Katz S.S."/>
            <person name="Pillay A."/>
            <person name="Chen C.Y."/>
            <person name="Roberts S.A."/>
            <person name="Munson R.S.Jr."/>
            <person name="Spinola S.M."/>
        </authorList>
    </citation>
    <scope>NUCLEOTIDE SEQUENCE [LARGE SCALE GENOMIC DNA]</scope>
    <source>
        <strain evidence="2">CLU2</strain>
    </source>
</reference>
<dbReference type="Proteomes" id="UP000060132">
    <property type="component" value="Chromosome"/>
</dbReference>
<dbReference type="EMBL" id="CP011219">
    <property type="protein sequence ID" value="AKO32721.1"/>
    <property type="molecule type" value="Genomic_DNA"/>
</dbReference>
<sequence>MGKKIKTISINKTKGKVGLAGSSQIIADNNDRKPPVFSFHHIKKDYCLDLCDSEEKLHLLKHFIN</sequence>
<organism evidence="1 2">
    <name type="scientific">Haemophilus ducreyi</name>
    <dbReference type="NCBI Taxonomy" id="730"/>
    <lineage>
        <taxon>Bacteria</taxon>
        <taxon>Pseudomonadati</taxon>
        <taxon>Pseudomonadota</taxon>
        <taxon>Gammaproteobacteria</taxon>
        <taxon>Pasteurellales</taxon>
        <taxon>Pasteurellaceae</taxon>
        <taxon>Haemophilus</taxon>
    </lineage>
</organism>